<dbReference type="RefSeq" id="WP_089317748.1">
    <property type="nucleotide sequence ID" value="NZ_FZOQ01000002.1"/>
</dbReference>
<sequence length="291" mass="32663">MRIILTRIFTLMLIVSLSGCAGGLFSSRPPVELEQAWASDNVFKTPESTLYDPQRNIIYVSNLNKSNKNRKDGDGFISKLGTDGEVEELYWVTGLNNPRGLALYNNVLYIADIDEIVAVSTQSGAILGRYAAEGAEYLNDVAIDEEGNVFVTDTEQKRVYQLRNGRVSTWLENTAREKPNGIFINGDRMLVAFMSNGEVRYLDPQTKEFYDWVEGIPSADGIARMANGGYFISSWDGEVFYVNEDGKKWSLLNTKGQKINTADISYTDRLDLLLVPTFNDNRVVAYDVSLR</sequence>
<gene>
    <name evidence="1" type="ORF">SAMN06296052_102278</name>
</gene>
<evidence type="ECO:0000313" key="1">
    <source>
        <dbReference type="EMBL" id="SNS13698.1"/>
    </source>
</evidence>
<dbReference type="AlphaFoldDB" id="A0A239C1Z5"/>
<dbReference type="InterPro" id="IPR011042">
    <property type="entry name" value="6-blade_b-propeller_TolB-like"/>
</dbReference>
<dbReference type="SUPFAM" id="SSF63829">
    <property type="entry name" value="Calcium-dependent phosphotriesterase"/>
    <property type="match status" value="1"/>
</dbReference>
<accession>A0A239C1Z5</accession>
<keyword evidence="2" id="KW-1185">Reference proteome</keyword>
<dbReference type="Proteomes" id="UP000198432">
    <property type="component" value="Unassembled WGS sequence"/>
</dbReference>
<evidence type="ECO:0000313" key="2">
    <source>
        <dbReference type="Proteomes" id="UP000198432"/>
    </source>
</evidence>
<organism evidence="1 2">
    <name type="scientific">Pontibacter ummariensis</name>
    <dbReference type="NCBI Taxonomy" id="1610492"/>
    <lineage>
        <taxon>Bacteria</taxon>
        <taxon>Pseudomonadati</taxon>
        <taxon>Bacteroidota</taxon>
        <taxon>Cytophagia</taxon>
        <taxon>Cytophagales</taxon>
        <taxon>Hymenobacteraceae</taxon>
        <taxon>Pontibacter</taxon>
    </lineage>
</organism>
<dbReference type="OrthoDB" id="7675395at2"/>
<name>A0A239C1Z5_9BACT</name>
<protein>
    <submittedName>
        <fullName evidence="1">Sugar lactone lactonase YvrE</fullName>
    </submittedName>
</protein>
<proteinExistence type="predicted"/>
<dbReference type="PROSITE" id="PS51257">
    <property type="entry name" value="PROKAR_LIPOPROTEIN"/>
    <property type="match status" value="1"/>
</dbReference>
<dbReference type="Gene3D" id="2.120.10.30">
    <property type="entry name" value="TolB, C-terminal domain"/>
    <property type="match status" value="1"/>
</dbReference>
<reference evidence="2" key="1">
    <citation type="submission" date="2017-06" db="EMBL/GenBank/DDBJ databases">
        <authorList>
            <person name="Varghese N."/>
            <person name="Submissions S."/>
        </authorList>
    </citation>
    <scope>NUCLEOTIDE SEQUENCE [LARGE SCALE GENOMIC DNA]</scope>
    <source>
        <strain evidence="2">NKM1</strain>
    </source>
</reference>
<dbReference type="EMBL" id="FZOQ01000002">
    <property type="protein sequence ID" value="SNS13698.1"/>
    <property type="molecule type" value="Genomic_DNA"/>
</dbReference>